<name>E3CY73_9BACT</name>
<dbReference type="UniPathway" id="UPA00074">
    <property type="reaction ID" value="UER00133"/>
</dbReference>
<dbReference type="SUPFAM" id="SSF52335">
    <property type="entry name" value="Methylglyoxal synthase-like"/>
    <property type="match status" value="1"/>
</dbReference>
<feature type="domain" description="MGS-like" evidence="9">
    <location>
        <begin position="1"/>
        <end position="146"/>
    </location>
</feature>
<dbReference type="CDD" id="cd01421">
    <property type="entry name" value="IMPCH"/>
    <property type="match status" value="1"/>
</dbReference>
<gene>
    <name evidence="8" type="primary">purH</name>
    <name evidence="10" type="ORF">Apau_1180</name>
</gene>
<evidence type="ECO:0000256" key="3">
    <source>
        <dbReference type="ARBA" id="ARBA00007667"/>
    </source>
</evidence>
<dbReference type="Pfam" id="PF02142">
    <property type="entry name" value="MGS"/>
    <property type="match status" value="1"/>
</dbReference>
<keyword evidence="6 8" id="KW-0378">Hydrolase</keyword>
<dbReference type="InterPro" id="IPR024051">
    <property type="entry name" value="AICAR_Tfase_dup_dom_sf"/>
</dbReference>
<evidence type="ECO:0000256" key="2">
    <source>
        <dbReference type="ARBA" id="ARBA00004954"/>
    </source>
</evidence>
<evidence type="ECO:0000259" key="9">
    <source>
        <dbReference type="PROSITE" id="PS51855"/>
    </source>
</evidence>
<evidence type="ECO:0000256" key="7">
    <source>
        <dbReference type="ARBA" id="ARBA00023268"/>
    </source>
</evidence>
<evidence type="ECO:0000256" key="5">
    <source>
        <dbReference type="ARBA" id="ARBA00022755"/>
    </source>
</evidence>
<protein>
    <recommendedName>
        <fullName evidence="8">Bifunctional purine biosynthesis protein PurH</fullName>
    </recommendedName>
    <domain>
        <recommendedName>
            <fullName evidence="8">Phosphoribosylaminoimidazolecarboxamide formyltransferase</fullName>
            <ecNumber evidence="8">2.1.2.3</ecNumber>
        </recommendedName>
        <alternativeName>
            <fullName evidence="8">AICAR transformylase</fullName>
        </alternativeName>
    </domain>
    <domain>
        <recommendedName>
            <fullName evidence="8">IMP cyclohydrolase</fullName>
            <ecNumber evidence="8">3.5.4.10</ecNumber>
        </recommendedName>
        <alternativeName>
            <fullName evidence="8">ATIC</fullName>
        </alternativeName>
        <alternativeName>
            <fullName evidence="8">IMP synthase</fullName>
        </alternativeName>
        <alternativeName>
            <fullName evidence="8">Inosinicase</fullName>
        </alternativeName>
    </domain>
</protein>
<keyword evidence="4 8" id="KW-0808">Transferase</keyword>
<keyword evidence="5 8" id="KW-0658">Purine biosynthesis</keyword>
<dbReference type="GO" id="GO:0005829">
    <property type="term" value="C:cytosol"/>
    <property type="evidence" value="ECO:0007669"/>
    <property type="project" value="TreeGrafter"/>
</dbReference>
<dbReference type="HAMAP" id="MF_00139">
    <property type="entry name" value="PurH"/>
    <property type="match status" value="1"/>
</dbReference>
<dbReference type="InterPro" id="IPR016193">
    <property type="entry name" value="Cytidine_deaminase-like"/>
</dbReference>
<dbReference type="PANTHER" id="PTHR11692:SF0">
    <property type="entry name" value="BIFUNCTIONAL PURINE BIOSYNTHESIS PROTEIN ATIC"/>
    <property type="match status" value="1"/>
</dbReference>
<sequence length="511" mass="54813">MNERPYALMSVHDKTGLGPLATLLVRCGYGLLSSSGTARFLREQGLEVTEVEDLTGLPSILGGRVKTLHPVVAGGILARRGNASDDADRQAHRIPRIDLVVCNLYPFEETAKSGADLDALIEQIDIGGVTLLRAAAKNYRHVGLLLDPADYDEAMRDLEVSGELSLALRGRTALKAFERTAAYDALIREGLSRALGDPEREEDALFRVLPLRRAQALRYGENPHQQAALWLPPLAEAPFEVLSGKELSYNNLLDLDTVLRGAALYQEACACVIVKHTTPCGIASGSDPEEAFRRALACDPVSAFGGIVSFTRPLDGKAARALGEHFFEVVAAPAVAPEALETLTARRPNLRVVVPRAVRPFRERLTSTWCGLLVQDDALPPLPTPEDGTWRGAPRRDLWSDLVFAWKAAALAKSNAVALVKDGATLGIGCGFPNRVDAVRHALEQAGESARGAVMASDAFFPFPDSVELAAAAGVAAVMHPGGSVKDEDVARTAQERGVTLFVGGGRTFRH</sequence>
<dbReference type="HOGENOM" id="CLU_016316_5_2_0"/>
<dbReference type="OrthoDB" id="9802065at2"/>
<accession>E3CY73</accession>
<comment type="catalytic activity">
    <reaction evidence="8">
        <text>IMP + H2O = 5-formamido-1-(5-phospho-D-ribosyl)imidazole-4-carboxamide</text>
        <dbReference type="Rhea" id="RHEA:18445"/>
        <dbReference type="ChEBI" id="CHEBI:15377"/>
        <dbReference type="ChEBI" id="CHEBI:58053"/>
        <dbReference type="ChEBI" id="CHEBI:58467"/>
        <dbReference type="EC" id="3.5.4.10"/>
    </reaction>
</comment>
<dbReference type="GO" id="GO:0003937">
    <property type="term" value="F:IMP cyclohydrolase activity"/>
    <property type="evidence" value="ECO:0007669"/>
    <property type="project" value="UniProtKB-UniRule"/>
</dbReference>
<dbReference type="PANTHER" id="PTHR11692">
    <property type="entry name" value="BIFUNCTIONAL PURINE BIOSYNTHESIS PROTEIN PURH"/>
    <property type="match status" value="1"/>
</dbReference>
<dbReference type="EC" id="2.1.2.3" evidence="8"/>
<dbReference type="GO" id="GO:0006189">
    <property type="term" value="P:'de novo' IMP biosynthetic process"/>
    <property type="evidence" value="ECO:0007669"/>
    <property type="project" value="UniProtKB-UniRule"/>
</dbReference>
<dbReference type="InterPro" id="IPR011607">
    <property type="entry name" value="MGS-like_dom"/>
</dbReference>
<dbReference type="Gene3D" id="3.40.140.20">
    <property type="match status" value="2"/>
</dbReference>
<evidence type="ECO:0000256" key="8">
    <source>
        <dbReference type="HAMAP-Rule" id="MF_00139"/>
    </source>
</evidence>
<keyword evidence="11" id="KW-1185">Reference proteome</keyword>
<comment type="catalytic activity">
    <reaction evidence="8">
        <text>(6R)-10-formyltetrahydrofolate + 5-amino-1-(5-phospho-beta-D-ribosyl)imidazole-4-carboxamide = 5-formamido-1-(5-phospho-D-ribosyl)imidazole-4-carboxamide + (6S)-5,6,7,8-tetrahydrofolate</text>
        <dbReference type="Rhea" id="RHEA:22192"/>
        <dbReference type="ChEBI" id="CHEBI:57453"/>
        <dbReference type="ChEBI" id="CHEBI:58467"/>
        <dbReference type="ChEBI" id="CHEBI:58475"/>
        <dbReference type="ChEBI" id="CHEBI:195366"/>
        <dbReference type="EC" id="2.1.2.3"/>
    </reaction>
</comment>
<dbReference type="STRING" id="584708.Apau_1180"/>
<comment type="similarity">
    <text evidence="3 8">Belongs to the PurH family.</text>
</comment>
<comment type="domain">
    <text evidence="8">The IMP cyclohydrolase activity resides in the N-terminal region.</text>
</comment>
<dbReference type="SMART" id="SM00851">
    <property type="entry name" value="MGS"/>
    <property type="match status" value="1"/>
</dbReference>
<dbReference type="SUPFAM" id="SSF53927">
    <property type="entry name" value="Cytidine deaminase-like"/>
    <property type="match status" value="1"/>
</dbReference>
<dbReference type="NCBIfam" id="NF002049">
    <property type="entry name" value="PRK00881.1"/>
    <property type="match status" value="1"/>
</dbReference>
<evidence type="ECO:0000256" key="1">
    <source>
        <dbReference type="ARBA" id="ARBA00004844"/>
    </source>
</evidence>
<dbReference type="Proteomes" id="UP000005096">
    <property type="component" value="Chromosome"/>
</dbReference>
<dbReference type="InterPro" id="IPR002695">
    <property type="entry name" value="PurH-like"/>
</dbReference>
<comment type="pathway">
    <text evidence="2 8">Purine metabolism; IMP biosynthesis via de novo pathway; 5-formamido-1-(5-phospho-D-ribosyl)imidazole-4-carboxamide from 5-amino-1-(5-phospho-D-ribosyl)imidazole-4-carboxamide (10-formyl THF route): step 1/1.</text>
</comment>
<proteinExistence type="inferred from homology"/>
<dbReference type="eggNOG" id="COG0138">
    <property type="taxonomic scope" value="Bacteria"/>
</dbReference>
<dbReference type="Pfam" id="PF01808">
    <property type="entry name" value="AICARFT_IMPCHas"/>
    <property type="match status" value="1"/>
</dbReference>
<evidence type="ECO:0000256" key="6">
    <source>
        <dbReference type="ARBA" id="ARBA00022801"/>
    </source>
</evidence>
<keyword evidence="7 8" id="KW-0511">Multifunctional enzyme</keyword>
<dbReference type="SMART" id="SM00798">
    <property type="entry name" value="AICARFT_IMPCHas"/>
    <property type="match status" value="1"/>
</dbReference>
<dbReference type="Gene3D" id="3.40.50.1380">
    <property type="entry name" value="Methylglyoxal synthase-like domain"/>
    <property type="match status" value="1"/>
</dbReference>
<dbReference type="PaxDb" id="584708-Apau_1180"/>
<dbReference type="InterPro" id="IPR036914">
    <property type="entry name" value="MGS-like_dom_sf"/>
</dbReference>
<dbReference type="AlphaFoldDB" id="E3CY73"/>
<dbReference type="GO" id="GO:0004643">
    <property type="term" value="F:phosphoribosylaminoimidazolecarboxamide formyltransferase activity"/>
    <property type="evidence" value="ECO:0007669"/>
    <property type="project" value="UniProtKB-UniRule"/>
</dbReference>
<reference evidence="10 11" key="1">
    <citation type="journal article" date="2010" name="Stand. Genomic Sci.">
        <title>Non-contiguous finished genome sequence of Aminomonas paucivorans type strain (GLU-3).</title>
        <authorList>
            <person name="Pitluck S."/>
            <person name="Yasawong M."/>
            <person name="Held B."/>
            <person name="Lapidus A."/>
            <person name="Nolan M."/>
            <person name="Copeland A."/>
            <person name="Lucas S."/>
            <person name="Del Rio T.G."/>
            <person name="Tice H."/>
            <person name="Cheng J.F."/>
            <person name="Chertkov O."/>
            <person name="Goodwin L."/>
            <person name="Tapia R."/>
            <person name="Han C."/>
            <person name="Liolios K."/>
            <person name="Ivanova N."/>
            <person name="Mavromatis K."/>
            <person name="Ovchinnikova G."/>
            <person name="Pati A."/>
            <person name="Chen A."/>
            <person name="Palaniappan K."/>
            <person name="Land M."/>
            <person name="Hauser L."/>
            <person name="Chang Y.J."/>
            <person name="Jeffries C.D."/>
            <person name="Pukall R."/>
            <person name="Spring S."/>
            <person name="Rohde M."/>
            <person name="Sikorski J."/>
            <person name="Goker M."/>
            <person name="Woyke T."/>
            <person name="Bristow J."/>
            <person name="Eisen J.A."/>
            <person name="Markowitz V."/>
            <person name="Hugenholtz P."/>
            <person name="Kyrpides N.C."/>
            <person name="Klenk H.P."/>
        </authorList>
    </citation>
    <scope>NUCLEOTIDE SEQUENCE [LARGE SCALE GENOMIC DNA]</scope>
    <source>
        <strain evidence="10 11">DSM 12260</strain>
    </source>
</reference>
<dbReference type="FunFam" id="3.40.50.1380:FF:000001">
    <property type="entry name" value="Bifunctional purine biosynthesis protein PurH"/>
    <property type="match status" value="1"/>
</dbReference>
<evidence type="ECO:0000256" key="4">
    <source>
        <dbReference type="ARBA" id="ARBA00022679"/>
    </source>
</evidence>
<organism evidence="10 11">
    <name type="scientific">Aminomonas paucivorans DSM 12260</name>
    <dbReference type="NCBI Taxonomy" id="584708"/>
    <lineage>
        <taxon>Bacteria</taxon>
        <taxon>Thermotogati</taxon>
        <taxon>Synergistota</taxon>
        <taxon>Synergistia</taxon>
        <taxon>Synergistales</taxon>
        <taxon>Synergistaceae</taxon>
        <taxon>Aminomonas</taxon>
    </lineage>
</organism>
<evidence type="ECO:0000313" key="11">
    <source>
        <dbReference type="Proteomes" id="UP000005096"/>
    </source>
</evidence>
<dbReference type="RefSeq" id="WP_006300807.1">
    <property type="nucleotide sequence ID" value="NZ_CM001022.1"/>
</dbReference>
<dbReference type="PIRSF" id="PIRSF000414">
    <property type="entry name" value="AICARFT_IMPCHas"/>
    <property type="match status" value="1"/>
</dbReference>
<evidence type="ECO:0000313" key="10">
    <source>
        <dbReference type="EMBL" id="EFQ23606.1"/>
    </source>
</evidence>
<comment type="pathway">
    <text evidence="1 8">Purine metabolism; IMP biosynthesis via de novo pathway; IMP from 5-formamido-1-(5-phospho-D-ribosyl)imidazole-4-carboxamide: step 1/1.</text>
</comment>
<dbReference type="PROSITE" id="PS51855">
    <property type="entry name" value="MGS"/>
    <property type="match status" value="1"/>
</dbReference>
<dbReference type="EC" id="3.5.4.10" evidence="8"/>
<dbReference type="EMBL" id="CM001022">
    <property type="protein sequence ID" value="EFQ23606.1"/>
    <property type="molecule type" value="Genomic_DNA"/>
</dbReference>